<comment type="caution">
    <text evidence="1">The sequence shown here is derived from an EMBL/GenBank/DDBJ whole genome shotgun (WGS) entry which is preliminary data.</text>
</comment>
<name>A0A9P5NQ29_GYMJU</name>
<dbReference type="InterPro" id="IPR041078">
    <property type="entry name" value="Plavaka"/>
</dbReference>
<reference evidence="1" key="1">
    <citation type="submission" date="2020-11" db="EMBL/GenBank/DDBJ databases">
        <authorList>
            <consortium name="DOE Joint Genome Institute"/>
            <person name="Ahrendt S."/>
            <person name="Riley R."/>
            <person name="Andreopoulos W."/>
            <person name="LaButti K."/>
            <person name="Pangilinan J."/>
            <person name="Ruiz-duenas F.J."/>
            <person name="Barrasa J.M."/>
            <person name="Sanchez-Garcia M."/>
            <person name="Camarero S."/>
            <person name="Miyauchi S."/>
            <person name="Serrano A."/>
            <person name="Linde D."/>
            <person name="Babiker R."/>
            <person name="Drula E."/>
            <person name="Ayuso-Fernandez I."/>
            <person name="Pacheco R."/>
            <person name="Padilla G."/>
            <person name="Ferreira P."/>
            <person name="Barriuso J."/>
            <person name="Kellner H."/>
            <person name="Castanera R."/>
            <person name="Alfaro M."/>
            <person name="Ramirez L."/>
            <person name="Pisabarro A.G."/>
            <person name="Kuo A."/>
            <person name="Tritt A."/>
            <person name="Lipzen A."/>
            <person name="He G."/>
            <person name="Yan M."/>
            <person name="Ng V."/>
            <person name="Cullen D."/>
            <person name="Martin F."/>
            <person name="Rosso M.-N."/>
            <person name="Henrissat B."/>
            <person name="Hibbett D."/>
            <person name="Martinez A.T."/>
            <person name="Grigoriev I.V."/>
        </authorList>
    </citation>
    <scope>NUCLEOTIDE SEQUENCE</scope>
    <source>
        <strain evidence="1">AH 44721</strain>
    </source>
</reference>
<keyword evidence="2" id="KW-1185">Reference proteome</keyword>
<dbReference type="Pfam" id="PF18759">
    <property type="entry name" value="Plavaka"/>
    <property type="match status" value="1"/>
</dbReference>
<protein>
    <submittedName>
        <fullName evidence="1">Uncharacterized protein</fullName>
    </submittedName>
</protein>
<organism evidence="1 2">
    <name type="scientific">Gymnopilus junonius</name>
    <name type="common">Spectacular rustgill mushroom</name>
    <name type="synonym">Gymnopilus spectabilis subsp. junonius</name>
    <dbReference type="NCBI Taxonomy" id="109634"/>
    <lineage>
        <taxon>Eukaryota</taxon>
        <taxon>Fungi</taxon>
        <taxon>Dikarya</taxon>
        <taxon>Basidiomycota</taxon>
        <taxon>Agaricomycotina</taxon>
        <taxon>Agaricomycetes</taxon>
        <taxon>Agaricomycetidae</taxon>
        <taxon>Agaricales</taxon>
        <taxon>Agaricineae</taxon>
        <taxon>Hymenogastraceae</taxon>
        <taxon>Gymnopilus</taxon>
    </lineage>
</organism>
<accession>A0A9P5NQ29</accession>
<dbReference type="OrthoDB" id="3199698at2759"/>
<dbReference type="Proteomes" id="UP000724874">
    <property type="component" value="Unassembled WGS sequence"/>
</dbReference>
<evidence type="ECO:0000313" key="1">
    <source>
        <dbReference type="EMBL" id="KAF8900112.1"/>
    </source>
</evidence>
<proteinExistence type="predicted"/>
<gene>
    <name evidence="1" type="ORF">CPB84DRAFT_1815450</name>
</gene>
<evidence type="ECO:0000313" key="2">
    <source>
        <dbReference type="Proteomes" id="UP000724874"/>
    </source>
</evidence>
<sequence>MFPSPVDLKKGPAFELADLLYIRDQMSATNINDLLQVWAATLSEDQDPPFVNKEDLYETINLVEVGEVPWQSFSVSYQGAGLSDPNSPSWKHAAYDVWFRDPRLVIKQQLGNRDFANEMDFAPKLVRDEHGTRRYTDFMSGNFAWRQADKIGEDPATHGATFCPVILSSDKTTNDYYPLYVSNGLVHNNVHQAHRNALMLLGFLAIPKSK</sequence>
<dbReference type="EMBL" id="JADNYJ010000049">
    <property type="protein sequence ID" value="KAF8900112.1"/>
    <property type="molecule type" value="Genomic_DNA"/>
</dbReference>
<dbReference type="AlphaFoldDB" id="A0A9P5NQ29"/>